<dbReference type="InterPro" id="IPR010982">
    <property type="entry name" value="Lambda_DNA-bd_dom_sf"/>
</dbReference>
<dbReference type="CDD" id="cd00093">
    <property type="entry name" value="HTH_XRE"/>
    <property type="match status" value="1"/>
</dbReference>
<dbReference type="InterPro" id="IPR001387">
    <property type="entry name" value="Cro/C1-type_HTH"/>
</dbReference>
<protein>
    <submittedName>
        <fullName evidence="4">Helix-turn-helix transcriptional regulator</fullName>
    </submittedName>
</protein>
<keyword evidence="2" id="KW-0812">Transmembrane</keyword>
<accession>A0ABX1L069</accession>
<dbReference type="SMART" id="SM00530">
    <property type="entry name" value="HTH_XRE"/>
    <property type="match status" value="1"/>
</dbReference>
<dbReference type="Gene3D" id="1.10.260.40">
    <property type="entry name" value="lambda repressor-like DNA-binding domains"/>
    <property type="match status" value="1"/>
</dbReference>
<dbReference type="EMBL" id="JAAXLJ010000034">
    <property type="protein sequence ID" value="NLR19601.1"/>
    <property type="molecule type" value="Genomic_DNA"/>
</dbReference>
<dbReference type="Pfam" id="PF01381">
    <property type="entry name" value="HTH_3"/>
    <property type="match status" value="1"/>
</dbReference>
<keyword evidence="5" id="KW-1185">Reference proteome</keyword>
<feature type="transmembrane region" description="Helical" evidence="2">
    <location>
        <begin position="70"/>
        <end position="90"/>
    </location>
</feature>
<evidence type="ECO:0000256" key="1">
    <source>
        <dbReference type="ARBA" id="ARBA00023125"/>
    </source>
</evidence>
<evidence type="ECO:0000313" key="5">
    <source>
        <dbReference type="Proteomes" id="UP000763447"/>
    </source>
</evidence>
<gene>
    <name evidence="4" type="ORF">HC026_11955</name>
</gene>
<sequence length="94" mass="10701">MSQEKLAEKLHISRQAISRWESEDATPDLNTLIMLSEIFHCSLDDLVLGNNQVTDQKLHTKEEHVKTPKYMWETTGGIILGLGCILYLIISSIF</sequence>
<dbReference type="PANTHER" id="PTHR46558">
    <property type="entry name" value="TRACRIPTIONAL REGULATORY PROTEIN-RELATED-RELATED"/>
    <property type="match status" value="1"/>
</dbReference>
<dbReference type="PANTHER" id="PTHR46558:SF4">
    <property type="entry name" value="DNA-BIDING PHAGE PROTEIN"/>
    <property type="match status" value="1"/>
</dbReference>
<evidence type="ECO:0000256" key="2">
    <source>
        <dbReference type="SAM" id="Phobius"/>
    </source>
</evidence>
<dbReference type="SUPFAM" id="SSF47413">
    <property type="entry name" value="lambda repressor-like DNA-binding domains"/>
    <property type="match status" value="1"/>
</dbReference>
<name>A0ABX1L069_9LACO</name>
<evidence type="ECO:0000313" key="4">
    <source>
        <dbReference type="EMBL" id="NLR19601.1"/>
    </source>
</evidence>
<proteinExistence type="predicted"/>
<dbReference type="Proteomes" id="UP000763447">
    <property type="component" value="Unassembled WGS sequence"/>
</dbReference>
<keyword evidence="1" id="KW-0238">DNA-binding</keyword>
<keyword evidence="2" id="KW-0472">Membrane</keyword>
<comment type="caution">
    <text evidence="4">The sequence shown here is derived from an EMBL/GenBank/DDBJ whole genome shotgun (WGS) entry which is preliminary data.</text>
</comment>
<organism evidence="4 5">
    <name type="scientific">Secundilactobacillus angelensis</name>
    <dbReference type="NCBI Taxonomy" id="2722706"/>
    <lineage>
        <taxon>Bacteria</taxon>
        <taxon>Bacillati</taxon>
        <taxon>Bacillota</taxon>
        <taxon>Bacilli</taxon>
        <taxon>Lactobacillales</taxon>
        <taxon>Lactobacillaceae</taxon>
        <taxon>Secundilactobacillus</taxon>
    </lineage>
</organism>
<reference evidence="4 5" key="1">
    <citation type="submission" date="2020-04" db="EMBL/GenBank/DDBJ databases">
        <title>A novel species of genus Lactobacillus that was isolated from fermented food Zha-chili.</title>
        <authorList>
            <person name="Zhang Z."/>
        </authorList>
    </citation>
    <scope>NUCLEOTIDE SEQUENCE [LARGE SCALE GENOMIC DNA]</scope>
    <source>
        <strain evidence="5">HBUAS51383</strain>
    </source>
</reference>
<feature type="domain" description="HTH cro/C1-type" evidence="3">
    <location>
        <begin position="1"/>
        <end position="46"/>
    </location>
</feature>
<evidence type="ECO:0000259" key="3">
    <source>
        <dbReference type="PROSITE" id="PS50943"/>
    </source>
</evidence>
<dbReference type="PROSITE" id="PS50943">
    <property type="entry name" value="HTH_CROC1"/>
    <property type="match status" value="1"/>
</dbReference>
<keyword evidence="2" id="KW-1133">Transmembrane helix</keyword>